<evidence type="ECO:0000313" key="3">
    <source>
        <dbReference type="EMBL" id="OAI00630.1"/>
    </source>
</evidence>
<dbReference type="Pfam" id="PF04851">
    <property type="entry name" value="ResIII"/>
    <property type="match status" value="1"/>
</dbReference>
<dbReference type="InterPro" id="IPR006935">
    <property type="entry name" value="Helicase/UvrB_N"/>
</dbReference>
<evidence type="ECO:0000259" key="2">
    <source>
        <dbReference type="PROSITE" id="PS51194"/>
    </source>
</evidence>
<dbReference type="Gene3D" id="3.40.50.300">
    <property type="entry name" value="P-loop containing nucleotide triphosphate hydrolases"/>
    <property type="match status" value="2"/>
</dbReference>
<proteinExistence type="predicted"/>
<feature type="domain" description="Helicase C-terminal" evidence="2">
    <location>
        <begin position="436"/>
        <end position="606"/>
    </location>
</feature>
<dbReference type="PANTHER" id="PTHR33418">
    <property type="entry name" value="HELICASE-ASSOCIATED"/>
    <property type="match status" value="1"/>
</dbReference>
<dbReference type="Gene3D" id="6.10.140.530">
    <property type="match status" value="6"/>
</dbReference>
<dbReference type="SUPFAM" id="SSF52980">
    <property type="entry name" value="Restriction endonuclease-like"/>
    <property type="match status" value="1"/>
</dbReference>
<reference evidence="3 4" key="1">
    <citation type="submission" date="2016-03" db="EMBL/GenBank/DDBJ databases">
        <authorList>
            <person name="Ploux O."/>
        </authorList>
    </citation>
    <scope>NUCLEOTIDE SEQUENCE [LARGE SCALE GENOMIC DNA]</scope>
    <source>
        <strain evidence="3 4">R-45371</strain>
    </source>
</reference>
<dbReference type="GO" id="GO:0005524">
    <property type="term" value="F:ATP binding"/>
    <property type="evidence" value="ECO:0007669"/>
    <property type="project" value="InterPro"/>
</dbReference>
<dbReference type="GO" id="GO:0016787">
    <property type="term" value="F:hydrolase activity"/>
    <property type="evidence" value="ECO:0007669"/>
    <property type="project" value="InterPro"/>
</dbReference>
<dbReference type="Pfam" id="PF13156">
    <property type="entry name" value="Mrr_cat_2"/>
    <property type="match status" value="1"/>
</dbReference>
<evidence type="ECO:0000259" key="1">
    <source>
        <dbReference type="PROSITE" id="PS51192"/>
    </source>
</evidence>
<dbReference type="SMART" id="SM00487">
    <property type="entry name" value="DEXDc"/>
    <property type="match status" value="1"/>
</dbReference>
<dbReference type="InterPro" id="IPR001650">
    <property type="entry name" value="Helicase_C-like"/>
</dbReference>
<comment type="caution">
    <text evidence="3">The sequence shown here is derived from an EMBL/GenBank/DDBJ whole genome shotgun (WGS) entry which is preliminary data.</text>
</comment>
<dbReference type="InterPro" id="IPR027417">
    <property type="entry name" value="P-loop_NTPase"/>
</dbReference>
<dbReference type="EMBL" id="LUUH01000076">
    <property type="protein sequence ID" value="OAI00630.1"/>
    <property type="molecule type" value="Genomic_DNA"/>
</dbReference>
<accession>A0A177M6G5</accession>
<dbReference type="GO" id="GO:0003677">
    <property type="term" value="F:DNA binding"/>
    <property type="evidence" value="ECO:0007669"/>
    <property type="project" value="InterPro"/>
</dbReference>
<dbReference type="InterPro" id="IPR014001">
    <property type="entry name" value="Helicase_ATP-bd"/>
</dbReference>
<dbReference type="InterPro" id="IPR011856">
    <property type="entry name" value="tRNA_endonuc-like_dom_sf"/>
</dbReference>
<sequence length="1069" mass="121781">MAAFLEFYQSLAVDSLKRGKQFERFTKWFLKNDPEWSTQVDQVWLWEEYPKRWGIDCGIDLVFQHKNGETWAVQAKCYSSTHDITKHDVDKFLSESNRTGIDKRLLIATTDRIGKNAIQVCEAQEKTVVRFLLSDFERSELEYPSNYDDLHGGKRKELPKPRPHQLQAVATVADNFQNAERGQLIMACGTGKTFTTLWIKEELASKRTLVLLPSLSLLSQTLREWTFAASHPFDVLCVCSDETVGKRGEDEAIQSVSELAFPVTSDAEEIRRFIQGGGAKVIFSTYQSSPMVADAQAGNSTLAFDLVVADEAHRCTGKITSAFSTVLDNNRIVAAKRLFATATPRTYTASVKKAAEDRGIEVACMDDEAIFGKVLYSLSFGEAIRQNLLTDYRIVIIGVDNPMIAEWIENREFIKTDSGIENDAESIAAQIGLLKAIKDYDLKRIISFHSRVSRAESFKADVHQVLNWIGEEHRPSGELWTDFVSGAMATDKRRQKLDYLKSLDDNQRGLVTNARCLSEGVDVPSLDGIAFIDPKNSQVDIVQAVGRAIRLSEDKKFGTIILPVFIEPGENAIASIEASNFKAVWEVLNAFKSHDEELSHQLDTLRTELGRQPGSKVRTEDLPKIMFDLPSSVDSTFGDSLRTYLIEKSTASWDFWYGLLEIYVQNNGNAMVPNGYVTPNGFKLGSWIKNQRTNKSQNILSQDRIVRLEALTEWSWSLLEEQWEDAFEHLKYYVKITGNSRVPQNYVSPEGFKLGGWVSVQRLRKSKNLLSQDRLGRLETIPKWSWELSTEQWNEAFEQLQSYVKQHGGAKIHQDYVSPDGLNLGTWVVTQRTNKSKNLLSQDRVERLEALPGWSWNRNTEQWEDAFGQLQSYVNLHGNAIVPNRYVTPDGFKLGNWIGSQRMCKSKNLLSQDRVERLEALPGWSWDPISEQWEDSFEQLKSYITLNGNSRGISKHVTSDGFKLGSWVNNQRNRKSKNLLSQDRVERLEALPGWSWNPYIHNWEEAFEHLQSYVNLRGNARVPFNYVSPDGLNLGAWVAKQRTIKSKNLLSQDRIERLEALLGWVWFIE</sequence>
<dbReference type="CDD" id="cd22333">
    <property type="entry name" value="LlaBIII_nuclease-like"/>
    <property type="match status" value="1"/>
</dbReference>
<dbReference type="PANTHER" id="PTHR33418:SF1">
    <property type="entry name" value="HELICASE-ASSOCIATED DOMAIN-CONTAINING PROTEIN"/>
    <property type="match status" value="1"/>
</dbReference>
<dbReference type="RefSeq" id="WP_064037801.1">
    <property type="nucleotide sequence ID" value="NZ_LUUH01000076.1"/>
</dbReference>
<feature type="domain" description="Helicase ATP-binding" evidence="1">
    <location>
        <begin position="173"/>
        <end position="362"/>
    </location>
</feature>
<dbReference type="InterPro" id="IPR039442">
    <property type="entry name" value="Mrr-like_dom"/>
</dbReference>
<dbReference type="Pfam" id="PF00271">
    <property type="entry name" value="Helicase_C"/>
    <property type="match status" value="1"/>
</dbReference>
<evidence type="ECO:0008006" key="5">
    <source>
        <dbReference type="Google" id="ProtNLM"/>
    </source>
</evidence>
<dbReference type="InterPro" id="IPR005114">
    <property type="entry name" value="Helicase_assoc"/>
</dbReference>
<dbReference type="PROSITE" id="PS51194">
    <property type="entry name" value="HELICASE_CTER"/>
    <property type="match status" value="1"/>
</dbReference>
<evidence type="ECO:0000313" key="4">
    <source>
        <dbReference type="Proteomes" id="UP000077763"/>
    </source>
</evidence>
<organism evidence="3 4">
    <name type="scientific">Methylomonas methanica</name>
    <dbReference type="NCBI Taxonomy" id="421"/>
    <lineage>
        <taxon>Bacteria</taxon>
        <taxon>Pseudomonadati</taxon>
        <taxon>Pseudomonadota</taxon>
        <taxon>Gammaproteobacteria</taxon>
        <taxon>Methylococcales</taxon>
        <taxon>Methylococcaceae</taxon>
        <taxon>Methylomonas</taxon>
    </lineage>
</organism>
<gene>
    <name evidence="3" type="ORF">A1353_19530</name>
</gene>
<protein>
    <recommendedName>
        <fullName evidence="5">Helicase</fullName>
    </recommendedName>
</protein>
<dbReference type="PROSITE" id="PS51192">
    <property type="entry name" value="HELICASE_ATP_BIND_1"/>
    <property type="match status" value="1"/>
</dbReference>
<dbReference type="Pfam" id="PF03457">
    <property type="entry name" value="HA"/>
    <property type="match status" value="6"/>
</dbReference>
<dbReference type="Proteomes" id="UP000077763">
    <property type="component" value="Unassembled WGS sequence"/>
</dbReference>
<dbReference type="CDD" id="cd18785">
    <property type="entry name" value="SF2_C"/>
    <property type="match status" value="1"/>
</dbReference>
<dbReference type="InterPro" id="IPR011335">
    <property type="entry name" value="Restrct_endonuc-II-like"/>
</dbReference>
<dbReference type="Gene3D" id="3.40.1350.10">
    <property type="match status" value="1"/>
</dbReference>
<dbReference type="AlphaFoldDB" id="A0A177M6G5"/>
<name>A0A177M6G5_METMH</name>
<dbReference type="SUPFAM" id="SSF52540">
    <property type="entry name" value="P-loop containing nucleoside triphosphate hydrolases"/>
    <property type="match status" value="2"/>
</dbReference>